<dbReference type="AlphaFoldDB" id="A0A2P2LWK1"/>
<sequence>MYWTQLQPFQSKFQCTSYELQNLCYAACICLHAFVQVDHQAISL</sequence>
<proteinExistence type="predicted"/>
<reference evidence="1" key="1">
    <citation type="submission" date="2018-02" db="EMBL/GenBank/DDBJ databases">
        <title>Rhizophora mucronata_Transcriptome.</title>
        <authorList>
            <person name="Meera S.P."/>
            <person name="Sreeshan A."/>
            <person name="Augustine A."/>
        </authorList>
    </citation>
    <scope>NUCLEOTIDE SEQUENCE</scope>
    <source>
        <tissue evidence="1">Leaf</tissue>
    </source>
</reference>
<organism evidence="1">
    <name type="scientific">Rhizophora mucronata</name>
    <name type="common">Asiatic mangrove</name>
    <dbReference type="NCBI Taxonomy" id="61149"/>
    <lineage>
        <taxon>Eukaryota</taxon>
        <taxon>Viridiplantae</taxon>
        <taxon>Streptophyta</taxon>
        <taxon>Embryophyta</taxon>
        <taxon>Tracheophyta</taxon>
        <taxon>Spermatophyta</taxon>
        <taxon>Magnoliopsida</taxon>
        <taxon>eudicotyledons</taxon>
        <taxon>Gunneridae</taxon>
        <taxon>Pentapetalae</taxon>
        <taxon>rosids</taxon>
        <taxon>fabids</taxon>
        <taxon>Malpighiales</taxon>
        <taxon>Rhizophoraceae</taxon>
        <taxon>Rhizophora</taxon>
    </lineage>
</organism>
<evidence type="ECO:0000313" key="1">
    <source>
        <dbReference type="EMBL" id="MBX22338.1"/>
    </source>
</evidence>
<dbReference type="EMBL" id="GGEC01041854">
    <property type="protein sequence ID" value="MBX22338.1"/>
    <property type="molecule type" value="Transcribed_RNA"/>
</dbReference>
<protein>
    <submittedName>
        <fullName evidence="1">Uncharacterized protein</fullName>
    </submittedName>
</protein>
<name>A0A2P2LWK1_RHIMU</name>
<accession>A0A2P2LWK1</accession>